<dbReference type="AlphaFoldDB" id="A0A7E4VH96"/>
<evidence type="ECO:0000313" key="3">
    <source>
        <dbReference type="WBParaSite" id="Pan_g20227.t1"/>
    </source>
</evidence>
<reference evidence="3" key="2">
    <citation type="submission" date="2020-10" db="UniProtKB">
        <authorList>
            <consortium name="WormBaseParasite"/>
        </authorList>
    </citation>
    <scope>IDENTIFICATION</scope>
</reference>
<accession>A0A7E4VH96</accession>
<feature type="region of interest" description="Disordered" evidence="1">
    <location>
        <begin position="69"/>
        <end position="92"/>
    </location>
</feature>
<feature type="compositionally biased region" description="Basic and acidic residues" evidence="1">
    <location>
        <begin position="1"/>
        <end position="17"/>
    </location>
</feature>
<reference evidence="2" key="1">
    <citation type="journal article" date="2013" name="Genetics">
        <title>The draft genome and transcriptome of Panagrellus redivivus are shaped by the harsh demands of a free-living lifestyle.</title>
        <authorList>
            <person name="Srinivasan J."/>
            <person name="Dillman A.R."/>
            <person name="Macchietto M.G."/>
            <person name="Heikkinen L."/>
            <person name="Lakso M."/>
            <person name="Fracchia K.M."/>
            <person name="Antoshechkin I."/>
            <person name="Mortazavi A."/>
            <person name="Wong G."/>
            <person name="Sternberg P.W."/>
        </authorList>
    </citation>
    <scope>NUCLEOTIDE SEQUENCE [LARGE SCALE GENOMIC DNA]</scope>
    <source>
        <strain evidence="2">MT8872</strain>
    </source>
</reference>
<organism evidence="2 3">
    <name type="scientific">Panagrellus redivivus</name>
    <name type="common">Microworm</name>
    <dbReference type="NCBI Taxonomy" id="6233"/>
    <lineage>
        <taxon>Eukaryota</taxon>
        <taxon>Metazoa</taxon>
        <taxon>Ecdysozoa</taxon>
        <taxon>Nematoda</taxon>
        <taxon>Chromadorea</taxon>
        <taxon>Rhabditida</taxon>
        <taxon>Tylenchina</taxon>
        <taxon>Panagrolaimomorpha</taxon>
        <taxon>Panagrolaimoidea</taxon>
        <taxon>Panagrolaimidae</taxon>
        <taxon>Panagrellus</taxon>
    </lineage>
</organism>
<feature type="region of interest" description="Disordered" evidence="1">
    <location>
        <begin position="1"/>
        <end position="22"/>
    </location>
</feature>
<proteinExistence type="predicted"/>
<keyword evidence="2" id="KW-1185">Reference proteome</keyword>
<evidence type="ECO:0000256" key="1">
    <source>
        <dbReference type="SAM" id="MobiDB-lite"/>
    </source>
</evidence>
<evidence type="ECO:0000313" key="2">
    <source>
        <dbReference type="Proteomes" id="UP000492821"/>
    </source>
</evidence>
<dbReference type="WBParaSite" id="Pan_g20227.t1">
    <property type="protein sequence ID" value="Pan_g20227.t1"/>
    <property type="gene ID" value="Pan_g20227"/>
</dbReference>
<name>A0A7E4VH96_PANRE</name>
<dbReference type="Proteomes" id="UP000492821">
    <property type="component" value="Unassembled WGS sequence"/>
</dbReference>
<sequence length="92" mass="10008">MVPNDRNESTSRFELSRPESTQTVNSTGALIGIFSEDAFSDNFIVETEYLTGVINGLLSDMVMWIRSTTTSNASSESSFPNNAPNPSRNPSA</sequence>
<protein>
    <submittedName>
        <fullName evidence="3">Curli production assembly/transport component CsgF</fullName>
    </submittedName>
</protein>